<dbReference type="PANTHER" id="PTHR48081:SF8">
    <property type="entry name" value="ALPHA_BETA HYDROLASE FOLD-3 DOMAIN-CONTAINING PROTEIN-RELATED"/>
    <property type="match status" value="1"/>
</dbReference>
<dbReference type="OrthoDB" id="408631at2759"/>
<proteinExistence type="predicted"/>
<comment type="caution">
    <text evidence="3">The sequence shown here is derived from an EMBL/GenBank/DDBJ whole genome shotgun (WGS) entry which is preliminary data.</text>
</comment>
<evidence type="ECO:0000259" key="2">
    <source>
        <dbReference type="Pfam" id="PF07859"/>
    </source>
</evidence>
<keyword evidence="1 3" id="KW-0378">Hydrolase</keyword>
<dbReference type="InterPro" id="IPR013094">
    <property type="entry name" value="AB_hydrolase_3"/>
</dbReference>
<dbReference type="GO" id="GO:0016787">
    <property type="term" value="F:hydrolase activity"/>
    <property type="evidence" value="ECO:0007669"/>
    <property type="project" value="UniProtKB-KW"/>
</dbReference>
<dbReference type="InterPro" id="IPR050300">
    <property type="entry name" value="GDXG_lipolytic_enzyme"/>
</dbReference>
<organism evidence="3 4">
    <name type="scientific">Lachnellula arida</name>
    <dbReference type="NCBI Taxonomy" id="1316785"/>
    <lineage>
        <taxon>Eukaryota</taxon>
        <taxon>Fungi</taxon>
        <taxon>Dikarya</taxon>
        <taxon>Ascomycota</taxon>
        <taxon>Pezizomycotina</taxon>
        <taxon>Leotiomycetes</taxon>
        <taxon>Helotiales</taxon>
        <taxon>Lachnaceae</taxon>
        <taxon>Lachnellula</taxon>
    </lineage>
</organism>
<evidence type="ECO:0000313" key="4">
    <source>
        <dbReference type="Proteomes" id="UP000469559"/>
    </source>
</evidence>
<dbReference type="Pfam" id="PF07859">
    <property type="entry name" value="Abhydrolase_3"/>
    <property type="match status" value="1"/>
</dbReference>
<accession>A0A8T9BTV4</accession>
<evidence type="ECO:0000313" key="3">
    <source>
        <dbReference type="EMBL" id="TVY21372.1"/>
    </source>
</evidence>
<evidence type="ECO:0000256" key="1">
    <source>
        <dbReference type="ARBA" id="ARBA00022801"/>
    </source>
</evidence>
<feature type="domain" description="Alpha/beta hydrolase fold-3" evidence="2">
    <location>
        <begin position="101"/>
        <end position="338"/>
    </location>
</feature>
<dbReference type="InterPro" id="IPR029058">
    <property type="entry name" value="AB_hydrolase_fold"/>
</dbReference>
<name>A0A8T9BTV4_9HELO</name>
<protein>
    <submittedName>
        <fullName evidence="3">AB hydrolase superfamily protein</fullName>
    </submittedName>
</protein>
<keyword evidence="4" id="KW-1185">Reference proteome</keyword>
<dbReference type="SUPFAM" id="SSF53474">
    <property type="entry name" value="alpha/beta-Hydrolases"/>
    <property type="match status" value="1"/>
</dbReference>
<gene>
    <name evidence="3" type="ORF">LARI1_G001463</name>
</gene>
<dbReference type="AlphaFoldDB" id="A0A8T9BTV4"/>
<dbReference type="Proteomes" id="UP000469559">
    <property type="component" value="Unassembled WGS sequence"/>
</dbReference>
<feature type="non-terminal residue" evidence="3">
    <location>
        <position position="1"/>
    </location>
</feature>
<dbReference type="Gene3D" id="3.40.50.1820">
    <property type="entry name" value="alpha/beta hydrolase"/>
    <property type="match status" value="1"/>
</dbReference>
<dbReference type="EMBL" id="QGMF01000018">
    <property type="protein sequence ID" value="TVY21372.1"/>
    <property type="molecule type" value="Genomic_DNA"/>
</dbReference>
<sequence length="359" mass="38943">MVPPIHQPIHPSIRHRLDPQYVAFHEQHFQHLPTIESRPWDPACRNIAAASTLGRAENVNVGGVRDMVVKSEAGCGNNGMIEMRIFTPFGKAPKGEGWPVLVWLHGGGWVIGGLESENPFLTLVCRDVKCVVVSLNYRHAPEHPYPAAVDDVVDGLNWIARFGNRELGVDTTRIVLGGLSAGGGLATILAMKASLLTPRLPIIGQLLILPVIDNTAGTSLFNTSTSTSTSSSIIATENKNTIPNDSDPWISNQHAPFLTPQRMLWYRSKYLPDTSKASSWTTSPNFAPSALLAACPRTVIAIGDCDLLAEEARRYGALLKREGVACEVKEYQGATHSTLILAGYVYSSIPSTGVFGTRR</sequence>
<reference evidence="3 4" key="1">
    <citation type="submission" date="2018-05" db="EMBL/GenBank/DDBJ databases">
        <title>Whole genome sequencing for identification of molecular markers to develop diagnostic detection tools for the regulated plant pathogen Lachnellula willkommii.</title>
        <authorList>
            <person name="Giroux E."/>
            <person name="Bilodeau G."/>
        </authorList>
    </citation>
    <scope>NUCLEOTIDE SEQUENCE [LARGE SCALE GENOMIC DNA]</scope>
    <source>
        <strain evidence="3 4">CBS 203.66</strain>
    </source>
</reference>
<dbReference type="PANTHER" id="PTHR48081">
    <property type="entry name" value="AB HYDROLASE SUPERFAMILY PROTEIN C4A8.06C"/>
    <property type="match status" value="1"/>
</dbReference>